<gene>
    <name evidence="1" type="ORF">DPMN_069277</name>
</gene>
<accession>A0A9D3Z3T7</accession>
<evidence type="ECO:0000313" key="2">
    <source>
        <dbReference type="Proteomes" id="UP000828390"/>
    </source>
</evidence>
<evidence type="ECO:0000313" key="1">
    <source>
        <dbReference type="EMBL" id="KAH3709812.1"/>
    </source>
</evidence>
<comment type="caution">
    <text evidence="1">The sequence shown here is derived from an EMBL/GenBank/DDBJ whole genome shotgun (WGS) entry which is preliminary data.</text>
</comment>
<proteinExistence type="predicted"/>
<sequence length="62" mass="6909">MLISELKDHSINITCSLIGRPTPYLSILIGKEVGQDLIQTNKFDSSREMNKSVIFMKVNPGS</sequence>
<protein>
    <submittedName>
        <fullName evidence="1">Uncharacterized protein</fullName>
    </submittedName>
</protein>
<name>A0A9D3Z3T7_DREPO</name>
<organism evidence="1 2">
    <name type="scientific">Dreissena polymorpha</name>
    <name type="common">Zebra mussel</name>
    <name type="synonym">Mytilus polymorpha</name>
    <dbReference type="NCBI Taxonomy" id="45954"/>
    <lineage>
        <taxon>Eukaryota</taxon>
        <taxon>Metazoa</taxon>
        <taxon>Spiralia</taxon>
        <taxon>Lophotrochozoa</taxon>
        <taxon>Mollusca</taxon>
        <taxon>Bivalvia</taxon>
        <taxon>Autobranchia</taxon>
        <taxon>Heteroconchia</taxon>
        <taxon>Euheterodonta</taxon>
        <taxon>Imparidentia</taxon>
        <taxon>Neoheterodontei</taxon>
        <taxon>Myida</taxon>
        <taxon>Dreissenoidea</taxon>
        <taxon>Dreissenidae</taxon>
        <taxon>Dreissena</taxon>
    </lineage>
</organism>
<keyword evidence="2" id="KW-1185">Reference proteome</keyword>
<reference evidence="1" key="2">
    <citation type="submission" date="2020-11" db="EMBL/GenBank/DDBJ databases">
        <authorList>
            <person name="McCartney M.A."/>
            <person name="Auch B."/>
            <person name="Kono T."/>
            <person name="Mallez S."/>
            <person name="Becker A."/>
            <person name="Gohl D.M."/>
            <person name="Silverstein K.A.T."/>
            <person name="Koren S."/>
            <person name="Bechman K.B."/>
            <person name="Herman A."/>
            <person name="Abrahante J.E."/>
            <person name="Garbe J."/>
        </authorList>
    </citation>
    <scope>NUCLEOTIDE SEQUENCE</scope>
    <source>
        <strain evidence="1">Duluth1</strain>
        <tissue evidence="1">Whole animal</tissue>
    </source>
</reference>
<dbReference type="Proteomes" id="UP000828390">
    <property type="component" value="Unassembled WGS sequence"/>
</dbReference>
<reference evidence="1" key="1">
    <citation type="journal article" date="2019" name="bioRxiv">
        <title>The Genome of the Zebra Mussel, Dreissena polymorpha: A Resource for Invasive Species Research.</title>
        <authorList>
            <person name="McCartney M.A."/>
            <person name="Auch B."/>
            <person name="Kono T."/>
            <person name="Mallez S."/>
            <person name="Zhang Y."/>
            <person name="Obille A."/>
            <person name="Becker A."/>
            <person name="Abrahante J.E."/>
            <person name="Garbe J."/>
            <person name="Badalamenti J.P."/>
            <person name="Herman A."/>
            <person name="Mangelson H."/>
            <person name="Liachko I."/>
            <person name="Sullivan S."/>
            <person name="Sone E.D."/>
            <person name="Koren S."/>
            <person name="Silverstein K.A.T."/>
            <person name="Beckman K.B."/>
            <person name="Gohl D.M."/>
        </authorList>
    </citation>
    <scope>NUCLEOTIDE SEQUENCE</scope>
    <source>
        <strain evidence="1">Duluth1</strain>
        <tissue evidence="1">Whole animal</tissue>
    </source>
</reference>
<dbReference type="AlphaFoldDB" id="A0A9D3Z3T7"/>
<dbReference type="EMBL" id="JAIWYP010000014">
    <property type="protein sequence ID" value="KAH3709812.1"/>
    <property type="molecule type" value="Genomic_DNA"/>
</dbReference>